<feature type="compositionally biased region" description="Polar residues" evidence="1">
    <location>
        <begin position="49"/>
        <end position="64"/>
    </location>
</feature>
<feature type="region of interest" description="Disordered" evidence="1">
    <location>
        <begin position="399"/>
        <end position="439"/>
    </location>
</feature>
<dbReference type="AlphaFoldDB" id="A0A7C9EVT7"/>
<feature type="compositionally biased region" description="Low complexity" evidence="1">
    <location>
        <begin position="93"/>
        <end position="104"/>
    </location>
</feature>
<dbReference type="GO" id="GO:0006355">
    <property type="term" value="P:regulation of DNA-templated transcription"/>
    <property type="evidence" value="ECO:0007669"/>
    <property type="project" value="InterPro"/>
</dbReference>
<dbReference type="PANTHER" id="PTHR33334">
    <property type="entry name" value="PROTEIN LNK1"/>
    <property type="match status" value="1"/>
</dbReference>
<organism evidence="2">
    <name type="scientific">Opuntia streptacantha</name>
    <name type="common">Prickly pear cactus</name>
    <name type="synonym">Opuntia cardona</name>
    <dbReference type="NCBI Taxonomy" id="393608"/>
    <lineage>
        <taxon>Eukaryota</taxon>
        <taxon>Viridiplantae</taxon>
        <taxon>Streptophyta</taxon>
        <taxon>Embryophyta</taxon>
        <taxon>Tracheophyta</taxon>
        <taxon>Spermatophyta</taxon>
        <taxon>Magnoliopsida</taxon>
        <taxon>eudicotyledons</taxon>
        <taxon>Gunneridae</taxon>
        <taxon>Pentapetalae</taxon>
        <taxon>Caryophyllales</taxon>
        <taxon>Cactineae</taxon>
        <taxon>Cactaceae</taxon>
        <taxon>Opuntioideae</taxon>
        <taxon>Opuntia</taxon>
    </lineage>
</organism>
<feature type="region of interest" description="Disordered" evidence="1">
    <location>
        <begin position="321"/>
        <end position="340"/>
    </location>
</feature>
<dbReference type="EMBL" id="GISG01271579">
    <property type="protein sequence ID" value="MBA4676484.1"/>
    <property type="molecule type" value="Transcribed_RNA"/>
</dbReference>
<protein>
    <recommendedName>
        <fullName evidence="3">Protein LNK1</fullName>
    </recommendedName>
</protein>
<dbReference type="EMBL" id="GISG01271578">
    <property type="protein sequence ID" value="MBA4676483.1"/>
    <property type="molecule type" value="Transcribed_RNA"/>
</dbReference>
<feature type="region of interest" description="Disordered" evidence="1">
    <location>
        <begin position="281"/>
        <end position="314"/>
    </location>
</feature>
<sequence length="671" mass="73801">MSDLCMQELEDIVWEEFGNNDDHTVPHTGGKNNGYGVESDSSKRPRYELTSTKNNVGNEGASNDALQRKEETRLCSVKNEKEIMLEKSPWPQSSGGAVSAALGGDPDRKAATSDEAVTSNQCIKSTDMDSTVSELYGDDPILGDRTASVDNNLYRHQLNNAIDTENDLGLFGNNLQDQESSDILYYMWPELENFEDVDKMFRTCDSSFGIDIDNDDELGWFSSSQPAEVAEDAFKSSFNISASDSRGINNMTEHLEAYGHNDAGLVIDQMDRKITSLSWERGSEKVDSNGSSMIRNSSCSNGTGAPPNIKGDPQVRSYLSQSKNGKLSEGKRNEQSLGNGDSLIDFGNLKQENDADQSLDFQCSLWVETQQQDVAPQACLQAPLPLINSNMVHPSNQVLARSRPSKIKSADSGLPSRSLRESSYASNQMQSTESSRDVSFQHTADFQNEKKEKLRLSRCIDKSNSVVQRADSDPISVQKQVPNFENEVESQSEVSGSDIGIPGDLDSSNIQESSCISSVLAEVSTEASSFRQLQQVLEQLDIRTKLCIRDSLYRLARSAEQRHKCINLTSISKDDKDPGGTLLSDETNKSAGFMDLETDTNPIDRSIAHLLFHRPSEPSATAGLDAVAMKSHTLVGAHNSGPVMDEKFVFQEETTSASMELMKNGCENRDD</sequence>
<evidence type="ECO:0000256" key="1">
    <source>
        <dbReference type="SAM" id="MobiDB-lite"/>
    </source>
</evidence>
<feature type="compositionally biased region" description="Polar residues" evidence="1">
    <location>
        <begin position="421"/>
        <end position="439"/>
    </location>
</feature>
<dbReference type="PANTHER" id="PTHR33334:SF8">
    <property type="entry name" value="PROTEIN LNK1"/>
    <property type="match status" value="1"/>
</dbReference>
<reference evidence="2" key="1">
    <citation type="journal article" date="2013" name="J. Plant Res.">
        <title>Effect of fungi and light on seed germination of three Opuntia species from semiarid lands of central Mexico.</title>
        <authorList>
            <person name="Delgado-Sanchez P."/>
            <person name="Jimenez-Bremont J.F."/>
            <person name="Guerrero-Gonzalez Mde L."/>
            <person name="Flores J."/>
        </authorList>
    </citation>
    <scope>NUCLEOTIDE SEQUENCE</scope>
    <source>
        <tissue evidence="2">Cladode</tissue>
    </source>
</reference>
<evidence type="ECO:0008006" key="3">
    <source>
        <dbReference type="Google" id="ProtNLM"/>
    </source>
</evidence>
<accession>A0A7C9EVT7</accession>
<name>A0A7C9EVT7_OPUST</name>
<dbReference type="InterPro" id="IPR039928">
    <property type="entry name" value="LNK"/>
</dbReference>
<dbReference type="GO" id="GO:0007623">
    <property type="term" value="P:circadian rhythm"/>
    <property type="evidence" value="ECO:0007669"/>
    <property type="project" value="InterPro"/>
</dbReference>
<evidence type="ECO:0000313" key="2">
    <source>
        <dbReference type="EMBL" id="MBA4676483.1"/>
    </source>
</evidence>
<proteinExistence type="predicted"/>
<feature type="region of interest" description="Disordered" evidence="1">
    <location>
        <begin position="87"/>
        <end position="118"/>
    </location>
</feature>
<feature type="region of interest" description="Disordered" evidence="1">
    <location>
        <begin position="18"/>
        <end position="64"/>
    </location>
</feature>
<feature type="compositionally biased region" description="Polar residues" evidence="1">
    <location>
        <begin position="288"/>
        <end position="303"/>
    </location>
</feature>
<reference evidence="2" key="2">
    <citation type="submission" date="2020-07" db="EMBL/GenBank/DDBJ databases">
        <authorList>
            <person name="Vera ALvarez R."/>
            <person name="Arias-Moreno D.M."/>
            <person name="Jimenez-Jacinto V."/>
            <person name="Jimenez-Bremont J.F."/>
            <person name="Swaminathan K."/>
            <person name="Moose S.P."/>
            <person name="Guerrero-Gonzalez M.L."/>
            <person name="Marino-Ramirez L."/>
            <person name="Landsman D."/>
            <person name="Rodriguez-Kessler M."/>
            <person name="Delgado-Sanchez P."/>
        </authorList>
    </citation>
    <scope>NUCLEOTIDE SEQUENCE</scope>
    <source>
        <tissue evidence="2">Cladode</tissue>
    </source>
</reference>